<proteinExistence type="predicted"/>
<evidence type="ECO:0000256" key="2">
    <source>
        <dbReference type="SAM" id="MobiDB-lite"/>
    </source>
</evidence>
<accession>A0A6A5YXM4</accession>
<keyword evidence="4" id="KW-1185">Reference proteome</keyword>
<organism evidence="3 4">
    <name type="scientific">Lophiotrema nucula</name>
    <dbReference type="NCBI Taxonomy" id="690887"/>
    <lineage>
        <taxon>Eukaryota</taxon>
        <taxon>Fungi</taxon>
        <taxon>Dikarya</taxon>
        <taxon>Ascomycota</taxon>
        <taxon>Pezizomycotina</taxon>
        <taxon>Dothideomycetes</taxon>
        <taxon>Pleosporomycetidae</taxon>
        <taxon>Pleosporales</taxon>
        <taxon>Lophiotremataceae</taxon>
        <taxon>Lophiotrema</taxon>
    </lineage>
</organism>
<feature type="compositionally biased region" description="Acidic residues" evidence="2">
    <location>
        <begin position="63"/>
        <end position="72"/>
    </location>
</feature>
<evidence type="ECO:0000313" key="4">
    <source>
        <dbReference type="Proteomes" id="UP000799770"/>
    </source>
</evidence>
<dbReference type="AlphaFoldDB" id="A0A6A5YXM4"/>
<feature type="coiled-coil region" evidence="1">
    <location>
        <begin position="133"/>
        <end position="178"/>
    </location>
</feature>
<name>A0A6A5YXM4_9PLEO</name>
<protein>
    <submittedName>
        <fullName evidence="3">Uncharacterized protein</fullName>
    </submittedName>
</protein>
<reference evidence="3" key="1">
    <citation type="journal article" date="2020" name="Stud. Mycol.">
        <title>101 Dothideomycetes genomes: a test case for predicting lifestyles and emergence of pathogens.</title>
        <authorList>
            <person name="Haridas S."/>
            <person name="Albert R."/>
            <person name="Binder M."/>
            <person name="Bloem J."/>
            <person name="Labutti K."/>
            <person name="Salamov A."/>
            <person name="Andreopoulos B."/>
            <person name="Baker S."/>
            <person name="Barry K."/>
            <person name="Bills G."/>
            <person name="Bluhm B."/>
            <person name="Cannon C."/>
            <person name="Castanera R."/>
            <person name="Culley D."/>
            <person name="Daum C."/>
            <person name="Ezra D."/>
            <person name="Gonzalez J."/>
            <person name="Henrissat B."/>
            <person name="Kuo A."/>
            <person name="Liang C."/>
            <person name="Lipzen A."/>
            <person name="Lutzoni F."/>
            <person name="Magnuson J."/>
            <person name="Mondo S."/>
            <person name="Nolan M."/>
            <person name="Ohm R."/>
            <person name="Pangilinan J."/>
            <person name="Park H.-J."/>
            <person name="Ramirez L."/>
            <person name="Alfaro M."/>
            <person name="Sun H."/>
            <person name="Tritt A."/>
            <person name="Yoshinaga Y."/>
            <person name="Zwiers L.-H."/>
            <person name="Turgeon B."/>
            <person name="Goodwin S."/>
            <person name="Spatafora J."/>
            <person name="Crous P."/>
            <person name="Grigoriev I."/>
        </authorList>
    </citation>
    <scope>NUCLEOTIDE SEQUENCE</scope>
    <source>
        <strain evidence="3">CBS 627.86</strain>
    </source>
</reference>
<dbReference type="Proteomes" id="UP000799770">
    <property type="component" value="Unassembled WGS sequence"/>
</dbReference>
<sequence length="211" mass="24156">MAPTTRSSTKSTQRARNTTYREPFNLRALPGRYDRSEEQSVDDTALEIRPEESISNQPPNDRFDEDEGFEEGPELKPVEYYYTGVCTELLRLADNINEKLPNGTRLKNSDLEDLKIATFNVINEYQRDAKRVLRAQRARAEQIRAVLDDTETESSAEIKRLKAKVDALETDIEYKEWDIIDGAAIKHEFTPLASRNCVQEPRFAANSRAAL</sequence>
<keyword evidence="1" id="KW-0175">Coiled coil</keyword>
<evidence type="ECO:0000256" key="1">
    <source>
        <dbReference type="SAM" id="Coils"/>
    </source>
</evidence>
<evidence type="ECO:0000313" key="3">
    <source>
        <dbReference type="EMBL" id="KAF2111347.1"/>
    </source>
</evidence>
<dbReference type="EMBL" id="ML977334">
    <property type="protein sequence ID" value="KAF2111347.1"/>
    <property type="molecule type" value="Genomic_DNA"/>
</dbReference>
<feature type="region of interest" description="Disordered" evidence="2">
    <location>
        <begin position="1"/>
        <end position="74"/>
    </location>
</feature>
<gene>
    <name evidence="3" type="ORF">BDV96DRAFT_181412</name>
</gene>
<feature type="compositionally biased region" description="Polar residues" evidence="2">
    <location>
        <begin position="1"/>
        <end position="20"/>
    </location>
</feature>